<dbReference type="PANTHER" id="PTHR43094">
    <property type="entry name" value="AMINOTRANSFERASE"/>
    <property type="match status" value="1"/>
</dbReference>
<dbReference type="RefSeq" id="WP_014823512.1">
    <property type="nucleotide sequence ID" value="NC_018065.1"/>
</dbReference>
<reference evidence="6 7" key="2">
    <citation type="journal article" date="2012" name="J. Biosci. Bioeng.">
        <title>Complete genome sequence and characterization of the N-acylhomoserine lactone-degrading gene of the potato leaf-associated Solibacillus silvestris.</title>
        <authorList>
            <person name="Morohoshi T."/>
            <person name="Tominaga Y."/>
            <person name="Someya N."/>
            <person name="Ikeda T."/>
        </authorList>
    </citation>
    <scope>NUCLEOTIDE SEQUENCE [LARGE SCALE GENOMIC DNA]</scope>
    <source>
        <strain evidence="6 7">StLB046</strain>
    </source>
</reference>
<dbReference type="Gene3D" id="3.90.1150.10">
    <property type="entry name" value="Aspartate Aminotransferase, domain 1"/>
    <property type="match status" value="1"/>
</dbReference>
<keyword evidence="2 6" id="KW-0032">Aminotransferase</keyword>
<evidence type="ECO:0000313" key="6">
    <source>
        <dbReference type="EMBL" id="BAK16163.1"/>
    </source>
</evidence>
<dbReference type="InterPro" id="IPR015424">
    <property type="entry name" value="PyrdxlP-dep_Trfase"/>
</dbReference>
<keyword evidence="4 5" id="KW-0663">Pyridoxal phosphate</keyword>
<sequence>MTIQLKETLKVLDQKHFLHPTSSIEQQQADGPAAIFTEGEGIYLKDMEGNVYIDGMSSLWNVNVGHGREEIAEAAKEQMGKLAFSSCFATFSNEPAIRLASKIASMAPGNLNTVFFTSGGSESNDTAIKLARHYWVLKGQPQRQTIISRTQSYHGVAMGATNATGLKAFRDFTNSHAPGFHYVYNQSARNLRDTIEQLGPETVAAFMSEPVQGAGGVNIAQENYFKEVREICDEYGILFIADEVITGFGRTGKLFGMQHYDVVPDMITFAKGVSSGYAQLGGVIISENIHLDLCELSKGTLMHGYTYSGHAVACAVGLKNIEIIERENLVENAAKMGEAMLEGFRVLQDKYSFIGRVRTLGLLGAIELVKSRETGELFDTLLSPIFVQETMKRGLILRTVTYEQDTIVFAPPLILSQAELNEMLRILDETFEFVRKNIVEKEG</sequence>
<accession>F2F968</accession>
<dbReference type="Gene3D" id="3.40.640.10">
    <property type="entry name" value="Type I PLP-dependent aspartate aminotransferase-like (Major domain)"/>
    <property type="match status" value="1"/>
</dbReference>
<evidence type="ECO:0000256" key="1">
    <source>
        <dbReference type="ARBA" id="ARBA00008954"/>
    </source>
</evidence>
<dbReference type="InterPro" id="IPR015421">
    <property type="entry name" value="PyrdxlP-dep_Trfase_major"/>
</dbReference>
<evidence type="ECO:0000256" key="5">
    <source>
        <dbReference type="RuleBase" id="RU003560"/>
    </source>
</evidence>
<dbReference type="AlphaFoldDB" id="F2F968"/>
<evidence type="ECO:0000313" key="7">
    <source>
        <dbReference type="Proteomes" id="UP000006691"/>
    </source>
</evidence>
<dbReference type="EMBL" id="AP012157">
    <property type="protein sequence ID" value="BAK16163.1"/>
    <property type="molecule type" value="Genomic_DNA"/>
</dbReference>
<reference evidence="7" key="1">
    <citation type="submission" date="2011-04" db="EMBL/GenBank/DDBJ databases">
        <title>Genome sequence of Solibacillus silvestris StLB046.</title>
        <authorList>
            <person name="Morohoshi T."/>
            <person name="Someya N."/>
            <person name="Ikeda T."/>
        </authorList>
    </citation>
    <scope>NUCLEOTIDE SEQUENCE [LARGE SCALE GENOMIC DNA]</scope>
    <source>
        <strain evidence="7">StLB046</strain>
    </source>
</reference>
<keyword evidence="7" id="KW-1185">Reference proteome</keyword>
<dbReference type="KEGG" id="siv:SSIL_1740"/>
<dbReference type="STRING" id="1002809.SSIL_1740"/>
<evidence type="ECO:0000256" key="4">
    <source>
        <dbReference type="ARBA" id="ARBA00022898"/>
    </source>
</evidence>
<proteinExistence type="inferred from homology"/>
<dbReference type="InterPro" id="IPR015422">
    <property type="entry name" value="PyrdxlP-dep_Trfase_small"/>
</dbReference>
<dbReference type="SUPFAM" id="SSF53383">
    <property type="entry name" value="PLP-dependent transferases"/>
    <property type="match status" value="1"/>
</dbReference>
<dbReference type="HOGENOM" id="CLU_016922_4_0_9"/>
<dbReference type="GO" id="GO:0030170">
    <property type="term" value="F:pyridoxal phosphate binding"/>
    <property type="evidence" value="ECO:0007669"/>
    <property type="project" value="InterPro"/>
</dbReference>
<evidence type="ECO:0000256" key="3">
    <source>
        <dbReference type="ARBA" id="ARBA00022679"/>
    </source>
</evidence>
<dbReference type="PIRSF" id="PIRSF000521">
    <property type="entry name" value="Transaminase_4ab_Lys_Orn"/>
    <property type="match status" value="1"/>
</dbReference>
<comment type="similarity">
    <text evidence="1 5">Belongs to the class-III pyridoxal-phosphate-dependent aminotransferase family.</text>
</comment>
<organism evidence="6 7">
    <name type="scientific">Solibacillus silvestris (strain StLB046)</name>
    <name type="common">Bacillus silvestris</name>
    <dbReference type="NCBI Taxonomy" id="1002809"/>
    <lineage>
        <taxon>Bacteria</taxon>
        <taxon>Bacillati</taxon>
        <taxon>Bacillota</taxon>
        <taxon>Bacilli</taxon>
        <taxon>Bacillales</taxon>
        <taxon>Caryophanaceae</taxon>
        <taxon>Solibacillus</taxon>
    </lineage>
</organism>
<dbReference type="CDD" id="cd00610">
    <property type="entry name" value="OAT_like"/>
    <property type="match status" value="1"/>
</dbReference>
<dbReference type="PANTHER" id="PTHR43094:SF1">
    <property type="entry name" value="AMINOTRANSFERASE CLASS-III"/>
    <property type="match status" value="1"/>
</dbReference>
<dbReference type="InterPro" id="IPR049704">
    <property type="entry name" value="Aminotrans_3_PPA_site"/>
</dbReference>
<name>F2F968_SOLSS</name>
<evidence type="ECO:0000256" key="2">
    <source>
        <dbReference type="ARBA" id="ARBA00022576"/>
    </source>
</evidence>
<dbReference type="Pfam" id="PF00202">
    <property type="entry name" value="Aminotran_3"/>
    <property type="match status" value="1"/>
</dbReference>
<dbReference type="FunFam" id="3.40.640.10:FF:000014">
    <property type="entry name" value="Adenosylmethionine-8-amino-7-oxononanoate aminotransferase, probable"/>
    <property type="match status" value="1"/>
</dbReference>
<dbReference type="InterPro" id="IPR005814">
    <property type="entry name" value="Aminotrans_3"/>
</dbReference>
<dbReference type="Proteomes" id="UP000006691">
    <property type="component" value="Chromosome"/>
</dbReference>
<keyword evidence="3" id="KW-0808">Transferase</keyword>
<dbReference type="PATRIC" id="fig|1002809.3.peg.1763"/>
<dbReference type="eggNOG" id="COG0161">
    <property type="taxonomic scope" value="Bacteria"/>
</dbReference>
<dbReference type="GO" id="GO:0008483">
    <property type="term" value="F:transaminase activity"/>
    <property type="evidence" value="ECO:0007669"/>
    <property type="project" value="UniProtKB-KW"/>
</dbReference>
<dbReference type="PROSITE" id="PS00600">
    <property type="entry name" value="AA_TRANSFER_CLASS_3"/>
    <property type="match status" value="1"/>
</dbReference>
<protein>
    <submittedName>
        <fullName evidence="6">Adenosylmethionine-8-amino-7-oxononanoate aminotransferase</fullName>
    </submittedName>
</protein>
<gene>
    <name evidence="6" type="ordered locus">SSIL_1740</name>
</gene>